<dbReference type="Pfam" id="PF00534">
    <property type="entry name" value="Glycos_transf_1"/>
    <property type="match status" value="1"/>
</dbReference>
<organism evidence="5 6">
    <name type="scientific">Phyllotreta striolata</name>
    <name type="common">Striped flea beetle</name>
    <name type="synonym">Crioceris striolata</name>
    <dbReference type="NCBI Taxonomy" id="444603"/>
    <lineage>
        <taxon>Eukaryota</taxon>
        <taxon>Metazoa</taxon>
        <taxon>Ecdysozoa</taxon>
        <taxon>Arthropoda</taxon>
        <taxon>Hexapoda</taxon>
        <taxon>Insecta</taxon>
        <taxon>Pterygota</taxon>
        <taxon>Neoptera</taxon>
        <taxon>Endopterygota</taxon>
        <taxon>Coleoptera</taxon>
        <taxon>Polyphaga</taxon>
        <taxon>Cucujiformia</taxon>
        <taxon>Chrysomeloidea</taxon>
        <taxon>Chrysomelidae</taxon>
        <taxon>Galerucinae</taxon>
        <taxon>Alticini</taxon>
        <taxon>Phyllotreta</taxon>
    </lineage>
</organism>
<evidence type="ECO:0000256" key="2">
    <source>
        <dbReference type="ARBA" id="ARBA00022679"/>
    </source>
</evidence>
<dbReference type="OrthoDB" id="448893at2759"/>
<keyword evidence="1 3" id="KW-0328">Glycosyltransferase</keyword>
<comment type="catalytic activity">
    <reaction evidence="3">
        <text>an alpha-D-Man-(1-&gt;3)-beta-D-Man-(1-&gt;4)-beta-D-GlcNAc-(1-&gt;4)-alpha-D-GlcNAc-diphospho-di-trans,poly-cis-dolichol + GDP-alpha-D-mannose = an alpha-D-Man-(1-&gt;3)-[alpha-D-Man-(1-&gt;6)]-beta-D-Man-(1-&gt;4)-beta-D-GlcNAc-(1-&gt;4)-alpha-D-GlcNAc-diphospho-di-trans,poly-cis-dolichol + GDP + H(+)</text>
        <dbReference type="Rhea" id="RHEA:29519"/>
        <dbReference type="Rhea" id="RHEA-COMP:19513"/>
        <dbReference type="Rhea" id="RHEA-COMP:19515"/>
        <dbReference type="ChEBI" id="CHEBI:15378"/>
        <dbReference type="ChEBI" id="CHEBI:57527"/>
        <dbReference type="ChEBI" id="CHEBI:58189"/>
        <dbReference type="ChEBI" id="CHEBI:132510"/>
        <dbReference type="ChEBI" id="CHEBI:132511"/>
        <dbReference type="EC" id="2.4.1.257"/>
    </reaction>
    <physiologicalReaction direction="left-to-right" evidence="3">
        <dbReference type="Rhea" id="RHEA:29520"/>
    </physiologicalReaction>
</comment>
<feature type="domain" description="Glycosyl transferase family 1" evidence="4">
    <location>
        <begin position="220"/>
        <end position="383"/>
    </location>
</feature>
<dbReference type="EMBL" id="OU900104">
    <property type="protein sequence ID" value="CAG9855589.1"/>
    <property type="molecule type" value="Genomic_DNA"/>
</dbReference>
<dbReference type="GO" id="GO:0004378">
    <property type="term" value="F:GDP-Man:Man(1)GlcNAc(2)-PP-Dol alpha-1,3-mannosyltransferase activity"/>
    <property type="evidence" value="ECO:0007669"/>
    <property type="project" value="UniProtKB-UniRule"/>
</dbReference>
<evidence type="ECO:0000259" key="4">
    <source>
        <dbReference type="Pfam" id="PF00534"/>
    </source>
</evidence>
<dbReference type="PANTHER" id="PTHR45918">
    <property type="entry name" value="ALPHA-1,3/1,6-MANNOSYLTRANSFERASE ALG2"/>
    <property type="match status" value="1"/>
</dbReference>
<dbReference type="EC" id="2.4.1.257" evidence="3"/>
<evidence type="ECO:0000256" key="3">
    <source>
        <dbReference type="RuleBase" id="RU367136"/>
    </source>
</evidence>
<proteinExistence type="inferred from homology"/>
<accession>A0A9N9TI08</accession>
<dbReference type="SUPFAM" id="SSF53756">
    <property type="entry name" value="UDP-Glycosyltransferase/glycogen phosphorylase"/>
    <property type="match status" value="1"/>
</dbReference>
<keyword evidence="6" id="KW-1185">Reference proteome</keyword>
<evidence type="ECO:0000313" key="5">
    <source>
        <dbReference type="EMBL" id="CAG9855589.1"/>
    </source>
</evidence>
<reference evidence="5" key="1">
    <citation type="submission" date="2022-01" db="EMBL/GenBank/DDBJ databases">
        <authorList>
            <person name="King R."/>
        </authorList>
    </citation>
    <scope>NUCLEOTIDE SEQUENCE</scope>
</reference>
<dbReference type="Gene3D" id="3.40.50.2000">
    <property type="entry name" value="Glycogen Phosphorylase B"/>
    <property type="match status" value="1"/>
</dbReference>
<comment type="pathway">
    <text evidence="3">Protein modification; protein glycosylation.</text>
</comment>
<keyword evidence="2 3" id="KW-0808">Transferase</keyword>
<dbReference type="InterPro" id="IPR027054">
    <property type="entry name" value="ALG2"/>
</dbReference>
<comment type="similarity">
    <text evidence="3">Belongs to the glycosyltransferase group 1 family.</text>
</comment>
<comment type="catalytic activity">
    <reaction evidence="3">
        <text>a beta-D-Man-(1-&gt;4)-beta-D-GlcNAc-(1-&gt;4)-alpha-D-GlcNAc-diphospho-di-trans,poly-cis-dolichol + GDP-alpha-D-mannose = an alpha-D-Man-(1-&gt;3)-beta-D-Man-(1-&gt;4)-beta-D-GlcNAc-(1-&gt;4)-alpha-D-GlcNAc-diphospho-di-trans,poly-cis-dolichol + GDP + H(+)</text>
        <dbReference type="Rhea" id="RHEA:29515"/>
        <dbReference type="Rhea" id="RHEA-COMP:19511"/>
        <dbReference type="Rhea" id="RHEA-COMP:19513"/>
        <dbReference type="ChEBI" id="CHEBI:15378"/>
        <dbReference type="ChEBI" id="CHEBI:57527"/>
        <dbReference type="ChEBI" id="CHEBI:58189"/>
        <dbReference type="ChEBI" id="CHEBI:58472"/>
        <dbReference type="ChEBI" id="CHEBI:132510"/>
        <dbReference type="EC" id="2.4.1.132"/>
    </reaction>
    <physiologicalReaction direction="left-to-right" evidence="3">
        <dbReference type="Rhea" id="RHEA:29516"/>
    </physiologicalReaction>
</comment>
<dbReference type="EC" id="2.4.1.132" evidence="3"/>
<evidence type="ECO:0000313" key="6">
    <source>
        <dbReference type="Proteomes" id="UP001153712"/>
    </source>
</evidence>
<dbReference type="InterPro" id="IPR001296">
    <property type="entry name" value="Glyco_trans_1"/>
</dbReference>
<comment type="function">
    <text evidence="3">Mannosylates Man(2)GlcNAc(2)-dolichol diphosphate and Man(1)GlcNAc(2)-dolichol diphosphate to form Man(3)GlcNAc(2)-dolichol diphosphate.</text>
</comment>
<protein>
    <recommendedName>
        <fullName evidence="3">Alpha-1,3/1,6-mannosyltransferase ALG2</fullName>
        <ecNumber evidence="3">2.4.1.132</ecNumber>
        <ecNumber evidence="3">2.4.1.257</ecNumber>
    </recommendedName>
    <alternativeName>
        <fullName evidence="3">GDP-Man:Man(1)GlcNAc(2)-PP-Dol alpha-1,3-mannosyltransferase</fullName>
    </alternativeName>
</protein>
<gene>
    <name evidence="5" type="ORF">PHYEVI_LOCUS2035</name>
</gene>
<comment type="subcellular location">
    <subcellularLocation>
        <location evidence="3">Endoplasmic reticulum membrane</location>
        <topology evidence="3">Single-pass membrane protein</topology>
    </subcellularLocation>
</comment>
<sequence length="420" mass="47523">METEPVQQSSNENKPVVVILHEKIGRRKSDRYILNIALAYQKLGYEINILTTQFEAQDVLNELPFSDAKVEYCAWWIPKSLLGCFKDWFSSLKAICMAAKLIFNPPVPKPELVVLDVNLWALYLLKSFTDYKVFYVENFTELKNTDACYEHSKVNPSLLTAKWIKLADEVIVETVGFSDILRKSYPSFNKKPIVLYPSIDIGLWNEPGISIQRIIPDLMTDNILFLSIGKFRRSTNFRLVLDAFELFLELVEDKAMIKRFQLVLAGKCKSLDEKFYYNELMAVAKQRVSASQVTFLRQLPTVHEKTLIAESAVAIHPAKNDVFSDFVLKAMSAGKPIVACNKGIASKMLVHRVSGVVVDPEPKVFAVAMKKLIATPHLQVFLGDMAKEAFDQCYSFGSFCERISAANKKLAGSSSSIYRN</sequence>
<dbReference type="GO" id="GO:0005789">
    <property type="term" value="C:endoplasmic reticulum membrane"/>
    <property type="evidence" value="ECO:0007669"/>
    <property type="project" value="UniProtKB-SubCell"/>
</dbReference>
<evidence type="ECO:0000256" key="1">
    <source>
        <dbReference type="ARBA" id="ARBA00022676"/>
    </source>
</evidence>
<dbReference type="AlphaFoldDB" id="A0A9N9TI08"/>
<dbReference type="GO" id="GO:0102704">
    <property type="term" value="F:GDP-Man:Man(2)GlcNAc(2)-PP-Dol alpha-1,6-mannosyltransferase activity"/>
    <property type="evidence" value="ECO:0007669"/>
    <property type="project" value="UniProtKB-UniRule"/>
</dbReference>
<dbReference type="PANTHER" id="PTHR45918:SF1">
    <property type="entry name" value="ALPHA-1,3_1,6-MANNOSYLTRANSFERASE ALG2"/>
    <property type="match status" value="1"/>
</dbReference>
<dbReference type="Proteomes" id="UP001153712">
    <property type="component" value="Chromosome 11"/>
</dbReference>
<name>A0A9N9TI08_PHYSR</name>